<evidence type="ECO:0000256" key="1">
    <source>
        <dbReference type="ARBA" id="ARBA00009995"/>
    </source>
</evidence>
<dbReference type="Proteomes" id="UP000287188">
    <property type="component" value="Unassembled WGS sequence"/>
</dbReference>
<dbReference type="CDD" id="cd03784">
    <property type="entry name" value="GT1_Gtf-like"/>
    <property type="match status" value="1"/>
</dbReference>
<dbReference type="InterPro" id="IPR050271">
    <property type="entry name" value="UDP-glycosyltransferase"/>
</dbReference>
<evidence type="ECO:0000256" key="3">
    <source>
        <dbReference type="ARBA" id="ARBA00022679"/>
    </source>
</evidence>
<accession>A0A402AY37</accession>
<dbReference type="InterPro" id="IPR002213">
    <property type="entry name" value="UDP_glucos_trans"/>
</dbReference>
<dbReference type="PANTHER" id="PTHR48043:SF145">
    <property type="entry name" value="FI06409P-RELATED"/>
    <property type="match status" value="1"/>
</dbReference>
<dbReference type="Pfam" id="PF00201">
    <property type="entry name" value="UDPGT"/>
    <property type="match status" value="1"/>
</dbReference>
<dbReference type="GO" id="GO:0008194">
    <property type="term" value="F:UDP-glycosyltransferase activity"/>
    <property type="evidence" value="ECO:0007669"/>
    <property type="project" value="InterPro"/>
</dbReference>
<keyword evidence="2" id="KW-0328">Glycosyltransferase</keyword>
<comment type="caution">
    <text evidence="4">The sequence shown here is derived from an EMBL/GenBank/DDBJ whole genome shotgun (WGS) entry which is preliminary data.</text>
</comment>
<evidence type="ECO:0000313" key="4">
    <source>
        <dbReference type="EMBL" id="GCE23999.1"/>
    </source>
</evidence>
<dbReference type="FunFam" id="3.40.50.2000:FF:000072">
    <property type="entry name" value="Glycosyl transferase"/>
    <property type="match status" value="1"/>
</dbReference>
<protein>
    <recommendedName>
        <fullName evidence="6">UDP-glycosyltransferases domain-containing protein</fullName>
    </recommendedName>
</protein>
<dbReference type="PANTHER" id="PTHR48043">
    <property type="entry name" value="EG:EG0003.4 PROTEIN-RELATED"/>
    <property type="match status" value="1"/>
</dbReference>
<name>A0A402AY37_9CHLR</name>
<evidence type="ECO:0008006" key="6">
    <source>
        <dbReference type="Google" id="ProtNLM"/>
    </source>
</evidence>
<dbReference type="InterPro" id="IPR006326">
    <property type="entry name" value="UDPGT_MGT-like"/>
</dbReference>
<proteinExistence type="inferred from homology"/>
<gene>
    <name evidence="4" type="ORF">KDK_77990</name>
</gene>
<sequence length="306" mass="34089">MPIEATGATFRSYISNLDFDQVAEMAISQNDAGYLLTAGEQMLRECRSLLPQILEDLHGERPDGIIYDQTALWGRMLAQILHTPAIIVRPGYASNAYFKLFSILTPPASPPVLEEMNARLAYLNAQLHTLCAEYSIPAFDLTDISTHAEPLTLVTLPRTFQYAGETFDARFQFVGPCILPRYNGSDFPLERLRKQPTLYISLGTSFNEHRNFYQTCLSAFADTPWQVVMALGKHSSPADLGPVPDNFIVHPYVPQLDVLARSSIFISHGGMNSIMEALSYGVPLIIIPQLPEQELTARRVVELDLG</sequence>
<dbReference type="AlphaFoldDB" id="A0A402AY37"/>
<keyword evidence="3" id="KW-0808">Transferase</keyword>
<dbReference type="GO" id="GO:0016758">
    <property type="term" value="F:hexosyltransferase activity"/>
    <property type="evidence" value="ECO:0007669"/>
    <property type="project" value="InterPro"/>
</dbReference>
<dbReference type="Gene3D" id="3.40.50.2000">
    <property type="entry name" value="Glycogen Phosphorylase B"/>
    <property type="match status" value="2"/>
</dbReference>
<dbReference type="EMBL" id="BIFS01000002">
    <property type="protein sequence ID" value="GCE23999.1"/>
    <property type="molecule type" value="Genomic_DNA"/>
</dbReference>
<comment type="similarity">
    <text evidence="1">Belongs to the UDP-glycosyltransferase family.</text>
</comment>
<evidence type="ECO:0000256" key="2">
    <source>
        <dbReference type="ARBA" id="ARBA00022676"/>
    </source>
</evidence>
<keyword evidence="5" id="KW-1185">Reference proteome</keyword>
<evidence type="ECO:0000313" key="5">
    <source>
        <dbReference type="Proteomes" id="UP000287188"/>
    </source>
</evidence>
<reference evidence="5" key="1">
    <citation type="submission" date="2018-12" db="EMBL/GenBank/DDBJ databases">
        <title>Tengunoibacter tsumagoiensis gen. nov., sp. nov., Dictyobacter kobayashii sp. nov., D. alpinus sp. nov., and D. joshuensis sp. nov. and description of Dictyobacteraceae fam. nov. within the order Ktedonobacterales isolated from Tengu-no-mugimeshi.</title>
        <authorList>
            <person name="Wang C.M."/>
            <person name="Zheng Y."/>
            <person name="Sakai Y."/>
            <person name="Toyoda A."/>
            <person name="Minakuchi Y."/>
            <person name="Abe K."/>
            <person name="Yokota A."/>
            <person name="Yabe S."/>
        </authorList>
    </citation>
    <scope>NUCLEOTIDE SEQUENCE [LARGE SCALE GENOMIC DNA]</scope>
    <source>
        <strain evidence="5">Uno11</strain>
    </source>
</reference>
<organism evidence="4 5">
    <name type="scientific">Dictyobacter kobayashii</name>
    <dbReference type="NCBI Taxonomy" id="2014872"/>
    <lineage>
        <taxon>Bacteria</taxon>
        <taxon>Bacillati</taxon>
        <taxon>Chloroflexota</taxon>
        <taxon>Ktedonobacteria</taxon>
        <taxon>Ktedonobacterales</taxon>
        <taxon>Dictyobacteraceae</taxon>
        <taxon>Dictyobacter</taxon>
    </lineage>
</organism>
<dbReference type="NCBIfam" id="TIGR01426">
    <property type="entry name" value="MGT"/>
    <property type="match status" value="1"/>
</dbReference>
<dbReference type="SUPFAM" id="SSF53756">
    <property type="entry name" value="UDP-Glycosyltransferase/glycogen phosphorylase"/>
    <property type="match status" value="1"/>
</dbReference>